<dbReference type="Proteomes" id="UP001327560">
    <property type="component" value="Chromosome 5"/>
</dbReference>
<evidence type="ECO:0000256" key="2">
    <source>
        <dbReference type="SAM" id="Phobius"/>
    </source>
</evidence>
<dbReference type="InterPro" id="IPR051636">
    <property type="entry name" value="Plant_LTP/defense-related"/>
</dbReference>
<feature type="compositionally biased region" description="Basic and acidic residues" evidence="1">
    <location>
        <begin position="53"/>
        <end position="72"/>
    </location>
</feature>
<dbReference type="EMBL" id="CP136894">
    <property type="protein sequence ID" value="WOL07052.1"/>
    <property type="molecule type" value="Genomic_DNA"/>
</dbReference>
<organism evidence="4 5">
    <name type="scientific">Canna indica</name>
    <name type="common">Indian-shot</name>
    <dbReference type="NCBI Taxonomy" id="4628"/>
    <lineage>
        <taxon>Eukaryota</taxon>
        <taxon>Viridiplantae</taxon>
        <taxon>Streptophyta</taxon>
        <taxon>Embryophyta</taxon>
        <taxon>Tracheophyta</taxon>
        <taxon>Spermatophyta</taxon>
        <taxon>Magnoliopsida</taxon>
        <taxon>Liliopsida</taxon>
        <taxon>Zingiberales</taxon>
        <taxon>Cannaceae</taxon>
        <taxon>Canna</taxon>
    </lineage>
</organism>
<feature type="compositionally biased region" description="Pro residues" evidence="1">
    <location>
        <begin position="173"/>
        <end position="183"/>
    </location>
</feature>
<dbReference type="PANTHER" id="PTHR31731">
    <property type="match status" value="1"/>
</dbReference>
<dbReference type="InterPro" id="IPR027923">
    <property type="entry name" value="Hydrophob_seed_dom"/>
</dbReference>
<dbReference type="SUPFAM" id="SSF47699">
    <property type="entry name" value="Bifunctional inhibitor/lipid-transfer protein/seed storage 2S albumin"/>
    <property type="match status" value="1"/>
</dbReference>
<evidence type="ECO:0000313" key="4">
    <source>
        <dbReference type="EMBL" id="WOL07052.1"/>
    </source>
</evidence>
<keyword evidence="2" id="KW-0472">Membrane</keyword>
<feature type="region of interest" description="Disordered" evidence="1">
    <location>
        <begin position="503"/>
        <end position="526"/>
    </location>
</feature>
<dbReference type="InterPro" id="IPR016140">
    <property type="entry name" value="Bifunc_inhib/LTP/seed_store"/>
</dbReference>
<feature type="region of interest" description="Disordered" evidence="1">
    <location>
        <begin position="43"/>
        <end position="72"/>
    </location>
</feature>
<dbReference type="Gene3D" id="1.10.110.10">
    <property type="entry name" value="Plant lipid-transfer and hydrophobic proteins"/>
    <property type="match status" value="1"/>
</dbReference>
<dbReference type="Pfam" id="PF14547">
    <property type="entry name" value="Hydrophob_seed"/>
    <property type="match status" value="1"/>
</dbReference>
<keyword evidence="2" id="KW-0812">Transmembrane</keyword>
<dbReference type="InterPro" id="IPR036312">
    <property type="entry name" value="Bifun_inhib/LTP/seed_sf"/>
</dbReference>
<gene>
    <name evidence="4" type="ORF">Cni_G15788</name>
</gene>
<evidence type="ECO:0000313" key="5">
    <source>
        <dbReference type="Proteomes" id="UP001327560"/>
    </source>
</evidence>
<proteinExistence type="predicted"/>
<evidence type="ECO:0000259" key="3">
    <source>
        <dbReference type="SMART" id="SM00499"/>
    </source>
</evidence>
<dbReference type="CDD" id="cd01958">
    <property type="entry name" value="HPS_like"/>
    <property type="match status" value="1"/>
</dbReference>
<accession>A0AAQ3KIK3</accession>
<keyword evidence="5" id="KW-1185">Reference proteome</keyword>
<feature type="domain" description="Bifunctional inhibitor/plant lipid transfer protein/seed storage helical" evidence="3">
    <location>
        <begin position="199"/>
        <end position="281"/>
    </location>
</feature>
<keyword evidence="2" id="KW-1133">Transmembrane helix</keyword>
<sequence>MVKKVVLRLCMLSEHVEHADGVEDVADAVERVLRQQPKADIAEYNGIRQESGAARDHSEEEDEQRWGRRHDGTGEEVVDGLEVFAATKEGERLIRGGGISGGGAESLRRLVEMERTRSDWAATIVAAQKDQAGEGWIGVIGLHFFTVYGLWALFLCLNLLFFTLASSAGCPTPATPKPSYTPRPRPRPRPTPRPAKPSCPVDTLKFGACSDVLGLISVEIGSVPKKPCCSLVENLVDMEAAVCLCTAIKANILGISLNLDVDLTLLLNYCGKKMTWDDERTSLHRARARSLALELGGRLLATVVEDQTEFNGEVEMEAEDVGFESGAKAHGGLEIDEAVKERAALAGLLGELADAELDQAIEHVGAGGEFKGVDGAFAAWSGLGRLWGRGRARSTRTDAGERSYSVKRPSPNLLLCQPRRHPPTTGRMKTTGRTPERLEDARSRIPVNRGFFRQRTKPCGFPFSRSVSDRVPVEGKVGWRVVDERTRATPCGRSNQRYYHRRMRTDGDEETGAERRTPRSAACTIN</sequence>
<feature type="region of interest" description="Disordered" evidence="1">
    <location>
        <begin position="172"/>
        <end position="199"/>
    </location>
</feature>
<dbReference type="SMART" id="SM00499">
    <property type="entry name" value="AAI"/>
    <property type="match status" value="1"/>
</dbReference>
<protein>
    <recommendedName>
        <fullName evidence="3">Bifunctional inhibitor/plant lipid transfer protein/seed storage helical domain-containing protein</fullName>
    </recommendedName>
</protein>
<name>A0AAQ3KIK3_9LILI</name>
<feature type="transmembrane region" description="Helical" evidence="2">
    <location>
        <begin position="136"/>
        <end position="162"/>
    </location>
</feature>
<evidence type="ECO:0000256" key="1">
    <source>
        <dbReference type="SAM" id="MobiDB-lite"/>
    </source>
</evidence>
<reference evidence="4 5" key="1">
    <citation type="submission" date="2023-10" db="EMBL/GenBank/DDBJ databases">
        <title>Chromosome-scale genome assembly provides insights into flower coloration mechanisms of Canna indica.</title>
        <authorList>
            <person name="Li C."/>
        </authorList>
    </citation>
    <scope>NUCLEOTIDE SEQUENCE [LARGE SCALE GENOMIC DNA]</scope>
    <source>
        <tissue evidence="4">Flower</tissue>
    </source>
</reference>
<dbReference type="AlphaFoldDB" id="A0AAQ3KIK3"/>
<feature type="region of interest" description="Disordered" evidence="1">
    <location>
        <begin position="391"/>
        <end position="437"/>
    </location>
</feature>